<organism evidence="5 6">
    <name type="scientific">Amycolatopsis roodepoortensis</name>
    <dbReference type="NCBI Taxonomy" id="700274"/>
    <lineage>
        <taxon>Bacteria</taxon>
        <taxon>Bacillati</taxon>
        <taxon>Actinomycetota</taxon>
        <taxon>Actinomycetes</taxon>
        <taxon>Pseudonocardiales</taxon>
        <taxon>Pseudonocardiaceae</taxon>
        <taxon>Amycolatopsis</taxon>
    </lineage>
</organism>
<dbReference type="Gene3D" id="2.40.50.140">
    <property type="entry name" value="Nucleic acid-binding proteins"/>
    <property type="match status" value="1"/>
</dbReference>
<comment type="caution">
    <text evidence="5">The sequence shown here is derived from an EMBL/GenBank/DDBJ whole genome shotgun (WGS) entry which is preliminary data.</text>
</comment>
<name>A0ABR9LJS8_9PSEU</name>
<dbReference type="PIRSF" id="PIRSF002599">
    <property type="entry name" value="Cold_shock_A"/>
    <property type="match status" value="1"/>
</dbReference>
<reference evidence="5 6" key="1">
    <citation type="submission" date="2020-10" db="EMBL/GenBank/DDBJ databases">
        <title>Sequencing the genomes of 1000 actinobacteria strains.</title>
        <authorList>
            <person name="Klenk H.-P."/>
        </authorList>
    </citation>
    <scope>NUCLEOTIDE SEQUENCE [LARGE SCALE GENOMIC DNA]</scope>
    <source>
        <strain evidence="5 6">DSM 46661</strain>
    </source>
</reference>
<dbReference type="SMART" id="SM00357">
    <property type="entry name" value="CSP"/>
    <property type="match status" value="1"/>
</dbReference>
<evidence type="ECO:0000256" key="3">
    <source>
        <dbReference type="SAM" id="MobiDB-lite"/>
    </source>
</evidence>
<feature type="region of interest" description="Disordered" evidence="3">
    <location>
        <begin position="77"/>
        <end position="98"/>
    </location>
</feature>
<evidence type="ECO:0000256" key="1">
    <source>
        <dbReference type="ARBA" id="ARBA00004496"/>
    </source>
</evidence>
<protein>
    <submittedName>
        <fullName evidence="5">CspA family cold shock protein</fullName>
    </submittedName>
</protein>
<dbReference type="InterPro" id="IPR012156">
    <property type="entry name" value="Cold_shock_CspA"/>
</dbReference>
<keyword evidence="2" id="KW-0963">Cytoplasm</keyword>
<gene>
    <name evidence="5" type="ORF">H4W30_007391</name>
</gene>
<dbReference type="SUPFAM" id="SSF50249">
    <property type="entry name" value="Nucleic acid-binding proteins"/>
    <property type="match status" value="1"/>
</dbReference>
<dbReference type="EMBL" id="JADBEJ010000005">
    <property type="protein sequence ID" value="MBE1580331.1"/>
    <property type="molecule type" value="Genomic_DNA"/>
</dbReference>
<sequence>MAEGTVLWFNSEKGVGAVRPDGWTSPPVPSRRWWRGRRNSTAPPAEAGEIPVHYAEIQMRGFKVLNAGQRVSFAIAQGPNGPVATHVTPLSGPWPYES</sequence>
<feature type="domain" description="CSD" evidence="4">
    <location>
        <begin position="1"/>
        <end position="89"/>
    </location>
</feature>
<dbReference type="InterPro" id="IPR011129">
    <property type="entry name" value="CSD"/>
</dbReference>
<dbReference type="Pfam" id="PF00313">
    <property type="entry name" value="CSD"/>
    <property type="match status" value="1"/>
</dbReference>
<evidence type="ECO:0000259" key="4">
    <source>
        <dbReference type="PROSITE" id="PS51857"/>
    </source>
</evidence>
<accession>A0ABR9LJS8</accession>
<proteinExistence type="predicted"/>
<keyword evidence="6" id="KW-1185">Reference proteome</keyword>
<evidence type="ECO:0000313" key="5">
    <source>
        <dbReference type="EMBL" id="MBE1580331.1"/>
    </source>
</evidence>
<evidence type="ECO:0000256" key="2">
    <source>
        <dbReference type="ARBA" id="ARBA00022490"/>
    </source>
</evidence>
<dbReference type="PROSITE" id="PS51857">
    <property type="entry name" value="CSD_2"/>
    <property type="match status" value="1"/>
</dbReference>
<dbReference type="InterPro" id="IPR012340">
    <property type="entry name" value="NA-bd_OB-fold"/>
</dbReference>
<dbReference type="RefSeq" id="WP_192746681.1">
    <property type="nucleotide sequence ID" value="NZ_JADBEJ010000005.1"/>
</dbReference>
<dbReference type="Proteomes" id="UP000656548">
    <property type="component" value="Unassembled WGS sequence"/>
</dbReference>
<comment type="subcellular location">
    <subcellularLocation>
        <location evidence="1">Cytoplasm</location>
    </subcellularLocation>
</comment>
<evidence type="ECO:0000313" key="6">
    <source>
        <dbReference type="Proteomes" id="UP000656548"/>
    </source>
</evidence>
<dbReference type="InterPro" id="IPR002059">
    <property type="entry name" value="CSP_DNA-bd"/>
</dbReference>